<protein>
    <submittedName>
        <fullName evidence="2">Uncharacterized protein</fullName>
    </submittedName>
</protein>
<dbReference type="OrthoDB" id="6444012at2759"/>
<dbReference type="EMBL" id="BMAW01047005">
    <property type="protein sequence ID" value="GFS58436.1"/>
    <property type="molecule type" value="Genomic_DNA"/>
</dbReference>
<evidence type="ECO:0000256" key="1">
    <source>
        <dbReference type="SAM" id="Coils"/>
    </source>
</evidence>
<sequence>METEFYLNRKTKISEDLSKLKKNRTAVRSMMTKLIYKIKGTINSESETVEEFEVFLEQLSEMENNLNSLNKEIEDLLTIDTISEDMESSEEIKENTIFCKIKLSSKIKKMNSNIIQIDADSKNIQLIDSDNSKYVNINLPKLHVNKYSGNYSGRLDFYIY</sequence>
<gene>
    <name evidence="2" type="ORF">NPIL_420121</name>
</gene>
<organism evidence="2 3">
    <name type="scientific">Nephila pilipes</name>
    <name type="common">Giant wood spider</name>
    <name type="synonym">Nephila maculata</name>
    <dbReference type="NCBI Taxonomy" id="299642"/>
    <lineage>
        <taxon>Eukaryota</taxon>
        <taxon>Metazoa</taxon>
        <taxon>Ecdysozoa</taxon>
        <taxon>Arthropoda</taxon>
        <taxon>Chelicerata</taxon>
        <taxon>Arachnida</taxon>
        <taxon>Araneae</taxon>
        <taxon>Araneomorphae</taxon>
        <taxon>Entelegynae</taxon>
        <taxon>Araneoidea</taxon>
        <taxon>Nephilidae</taxon>
        <taxon>Nephila</taxon>
    </lineage>
</organism>
<comment type="caution">
    <text evidence="2">The sequence shown here is derived from an EMBL/GenBank/DDBJ whole genome shotgun (WGS) entry which is preliminary data.</text>
</comment>
<name>A0A8X6ISH7_NEPPI</name>
<dbReference type="AlphaFoldDB" id="A0A8X6ISH7"/>
<keyword evidence="1" id="KW-0175">Coiled coil</keyword>
<proteinExistence type="predicted"/>
<accession>A0A8X6ISH7</accession>
<keyword evidence="3" id="KW-1185">Reference proteome</keyword>
<dbReference type="Proteomes" id="UP000887013">
    <property type="component" value="Unassembled WGS sequence"/>
</dbReference>
<evidence type="ECO:0000313" key="2">
    <source>
        <dbReference type="EMBL" id="GFS58436.1"/>
    </source>
</evidence>
<reference evidence="2" key="1">
    <citation type="submission" date="2020-08" db="EMBL/GenBank/DDBJ databases">
        <title>Multicomponent nature underlies the extraordinary mechanical properties of spider dragline silk.</title>
        <authorList>
            <person name="Kono N."/>
            <person name="Nakamura H."/>
            <person name="Mori M."/>
            <person name="Yoshida Y."/>
            <person name="Ohtoshi R."/>
            <person name="Malay A.D."/>
            <person name="Moran D.A.P."/>
            <person name="Tomita M."/>
            <person name="Numata K."/>
            <person name="Arakawa K."/>
        </authorList>
    </citation>
    <scope>NUCLEOTIDE SEQUENCE</scope>
</reference>
<evidence type="ECO:0000313" key="3">
    <source>
        <dbReference type="Proteomes" id="UP000887013"/>
    </source>
</evidence>
<feature type="coiled-coil region" evidence="1">
    <location>
        <begin position="52"/>
        <end position="79"/>
    </location>
</feature>